<dbReference type="PROSITE" id="PS51257">
    <property type="entry name" value="PROKAR_LIPOPROTEIN"/>
    <property type="match status" value="1"/>
</dbReference>
<evidence type="ECO:0000313" key="3">
    <source>
        <dbReference type="EMBL" id="SHJ19835.1"/>
    </source>
</evidence>
<dbReference type="Proteomes" id="UP000184292">
    <property type="component" value="Unassembled WGS sequence"/>
</dbReference>
<feature type="chain" id="PRO_5012612843" evidence="1">
    <location>
        <begin position="19"/>
        <end position="166"/>
    </location>
</feature>
<protein>
    <submittedName>
        <fullName evidence="3">Cell Wall Hydrolase</fullName>
    </submittedName>
</protein>
<evidence type="ECO:0000256" key="1">
    <source>
        <dbReference type="SAM" id="SignalP"/>
    </source>
</evidence>
<reference evidence="3 4" key="1">
    <citation type="submission" date="2016-11" db="EMBL/GenBank/DDBJ databases">
        <authorList>
            <person name="Jaros S."/>
            <person name="Januszkiewicz K."/>
            <person name="Wedrychowicz H."/>
        </authorList>
    </citation>
    <scope>NUCLEOTIDE SEQUENCE [LARGE SCALE GENOMIC DNA]</scope>
    <source>
        <strain evidence="3 4">DSM 100565</strain>
    </source>
</reference>
<keyword evidence="3" id="KW-0378">Hydrolase</keyword>
<accession>A0A1M6HC91</accession>
<keyword evidence="4" id="KW-1185">Reference proteome</keyword>
<feature type="domain" description="Cell wall hydrolase SleB" evidence="2">
    <location>
        <begin position="46"/>
        <end position="143"/>
    </location>
</feature>
<sequence>MIRSARAALLLAVLAALAACARDRGPRLDATECLARAMYFESIRSSRDGLIAVGTVVMNRVASPAYPDDVCGVVGQPNQFAAGVLTRDMTGPSAEAVRAAARSVLRGERHPLVGRSEFFHAATYRAGYDNMHYTVTTGGNAFYERRRPELVTSPLPLPPTEGLTRG</sequence>
<dbReference type="EMBL" id="FQYO01000006">
    <property type="protein sequence ID" value="SHJ19835.1"/>
    <property type="molecule type" value="Genomic_DNA"/>
</dbReference>
<dbReference type="InterPro" id="IPR042047">
    <property type="entry name" value="SleB_dom1"/>
</dbReference>
<dbReference type="Gene3D" id="1.10.10.2520">
    <property type="entry name" value="Cell wall hydrolase SleB, domain 1"/>
    <property type="match status" value="1"/>
</dbReference>
<name>A0A1M6HC91_9RHOB</name>
<dbReference type="Pfam" id="PF07486">
    <property type="entry name" value="Hydrolase_2"/>
    <property type="match status" value="1"/>
</dbReference>
<dbReference type="OrthoDB" id="8433080at2"/>
<dbReference type="STRING" id="1447782.SAMN05444417_3153"/>
<proteinExistence type="predicted"/>
<organism evidence="3 4">
    <name type="scientific">Wenxinia saemankumensis</name>
    <dbReference type="NCBI Taxonomy" id="1447782"/>
    <lineage>
        <taxon>Bacteria</taxon>
        <taxon>Pseudomonadati</taxon>
        <taxon>Pseudomonadota</taxon>
        <taxon>Alphaproteobacteria</taxon>
        <taxon>Rhodobacterales</taxon>
        <taxon>Roseobacteraceae</taxon>
        <taxon>Wenxinia</taxon>
    </lineage>
</organism>
<dbReference type="AlphaFoldDB" id="A0A1M6HC91"/>
<gene>
    <name evidence="3" type="ORF">SAMN05444417_3153</name>
</gene>
<evidence type="ECO:0000259" key="2">
    <source>
        <dbReference type="Pfam" id="PF07486"/>
    </source>
</evidence>
<dbReference type="InterPro" id="IPR011105">
    <property type="entry name" value="Cell_wall_hydrolase_SleB"/>
</dbReference>
<dbReference type="RefSeq" id="WP_073333268.1">
    <property type="nucleotide sequence ID" value="NZ_FQYO01000006.1"/>
</dbReference>
<feature type="signal peptide" evidence="1">
    <location>
        <begin position="1"/>
        <end position="18"/>
    </location>
</feature>
<evidence type="ECO:0000313" key="4">
    <source>
        <dbReference type="Proteomes" id="UP000184292"/>
    </source>
</evidence>
<dbReference type="GO" id="GO:0016787">
    <property type="term" value="F:hydrolase activity"/>
    <property type="evidence" value="ECO:0007669"/>
    <property type="project" value="UniProtKB-KW"/>
</dbReference>
<keyword evidence="1" id="KW-0732">Signal</keyword>